<evidence type="ECO:0000313" key="2">
    <source>
        <dbReference type="EMBL" id="KAA1054796.1"/>
    </source>
</evidence>
<evidence type="ECO:0000256" key="1">
    <source>
        <dbReference type="SAM" id="MobiDB-lite"/>
    </source>
</evidence>
<sequence length="42" mass="4711">MLWATRAQKKGGSPIREPPESVREETQPSCRGRYAPIKVNDA</sequence>
<reference evidence="2 3" key="1">
    <citation type="submission" date="2019-07" db="EMBL/GenBank/DDBJ databases">
        <title>Genome sequencing of the stress-tolerant strain Azospirillum brasilense Az19.</title>
        <authorList>
            <person name="Maroniche G.A."/>
            <person name="Garcia J.E."/>
            <person name="Pagnussat L."/>
            <person name="Amenta M."/>
            <person name="Creus C.M."/>
        </authorList>
    </citation>
    <scope>NUCLEOTIDE SEQUENCE [LARGE SCALE GENOMIC DNA]</scope>
    <source>
        <strain evidence="2 3">Az19</strain>
    </source>
</reference>
<proteinExistence type="predicted"/>
<dbReference type="Proteomes" id="UP000325333">
    <property type="component" value="Unassembled WGS sequence"/>
</dbReference>
<comment type="caution">
    <text evidence="2">The sequence shown here is derived from an EMBL/GenBank/DDBJ whole genome shotgun (WGS) entry which is preliminary data.</text>
</comment>
<organism evidence="2 3">
    <name type="scientific">Azospirillum argentinense</name>
    <dbReference type="NCBI Taxonomy" id="2970906"/>
    <lineage>
        <taxon>Bacteria</taxon>
        <taxon>Pseudomonadati</taxon>
        <taxon>Pseudomonadota</taxon>
        <taxon>Alphaproteobacteria</taxon>
        <taxon>Rhodospirillales</taxon>
        <taxon>Azospirillaceae</taxon>
        <taxon>Azospirillum</taxon>
    </lineage>
</organism>
<feature type="region of interest" description="Disordered" evidence="1">
    <location>
        <begin position="1"/>
        <end position="42"/>
    </location>
</feature>
<accession>A0A5B0KSE7</accession>
<protein>
    <submittedName>
        <fullName evidence="2">Uncharacterized protein</fullName>
    </submittedName>
</protein>
<dbReference type="AlphaFoldDB" id="A0A5B0KSE7"/>
<evidence type="ECO:0000313" key="3">
    <source>
        <dbReference type="Proteomes" id="UP000325333"/>
    </source>
</evidence>
<gene>
    <name evidence="2" type="ORF">FH063_006072</name>
</gene>
<name>A0A5B0KSE7_9PROT</name>
<dbReference type="EMBL" id="VEWN01000008">
    <property type="protein sequence ID" value="KAA1054796.1"/>
    <property type="molecule type" value="Genomic_DNA"/>
</dbReference>
<feature type="compositionally biased region" description="Basic and acidic residues" evidence="1">
    <location>
        <begin position="17"/>
        <end position="26"/>
    </location>
</feature>